<dbReference type="EMBL" id="JQ844296">
    <property type="protein sequence ID" value="AGS54405.1"/>
    <property type="molecule type" value="Genomic_DNA"/>
</dbReference>
<reference evidence="1" key="1">
    <citation type="submission" date="2012-03" db="EMBL/GenBank/DDBJ databases">
        <title>Functional metagenomics reveals considerable lignocellulase gene clusters in the gut microbiome of a wood-feeding higher termite.</title>
        <authorList>
            <person name="Liu N."/>
        </authorList>
    </citation>
    <scope>NUCLEOTIDE SEQUENCE</scope>
</reference>
<protein>
    <submittedName>
        <fullName evidence="1">Uncharacterized protein</fullName>
    </submittedName>
</protein>
<name>A0A806K372_9BACT</name>
<organism evidence="1">
    <name type="scientific">uncultured bacterium contig00104</name>
    <dbReference type="NCBI Taxonomy" id="1181571"/>
    <lineage>
        <taxon>Bacteria</taxon>
        <taxon>environmental samples</taxon>
    </lineage>
</organism>
<evidence type="ECO:0000313" key="1">
    <source>
        <dbReference type="EMBL" id="AGS54405.1"/>
    </source>
</evidence>
<dbReference type="AlphaFoldDB" id="A0A806K372"/>
<accession>A0A806K372</accession>
<proteinExistence type="predicted"/>
<sequence length="42" mass="4919">MALYMVLAMEKDITERRIFAEIMKFLKYAAAKCIIMNMVVFA</sequence>